<feature type="compositionally biased region" description="Polar residues" evidence="1">
    <location>
        <begin position="242"/>
        <end position="251"/>
    </location>
</feature>
<feature type="compositionally biased region" description="Polar residues" evidence="1">
    <location>
        <begin position="320"/>
        <end position="331"/>
    </location>
</feature>
<evidence type="ECO:0000256" key="2">
    <source>
        <dbReference type="SAM" id="Phobius"/>
    </source>
</evidence>
<gene>
    <name evidence="3" type="ORF">CPEL01642_LOCUS7803</name>
</gene>
<feature type="transmembrane region" description="Helical" evidence="2">
    <location>
        <begin position="197"/>
        <end position="220"/>
    </location>
</feature>
<feature type="region of interest" description="Disordered" evidence="1">
    <location>
        <begin position="237"/>
        <end position="268"/>
    </location>
</feature>
<name>A0A7S0L7I7_9EUKA</name>
<reference evidence="3" key="1">
    <citation type="submission" date="2021-01" db="EMBL/GenBank/DDBJ databases">
        <authorList>
            <person name="Corre E."/>
            <person name="Pelletier E."/>
            <person name="Niang G."/>
            <person name="Scheremetjew M."/>
            <person name="Finn R."/>
            <person name="Kale V."/>
            <person name="Holt S."/>
            <person name="Cochrane G."/>
            <person name="Meng A."/>
            <person name="Brown T."/>
            <person name="Cohen L."/>
        </authorList>
    </citation>
    <scope>NUCLEOTIDE SEQUENCE</scope>
    <source>
        <strain evidence="3">PLY182g</strain>
    </source>
</reference>
<feature type="region of interest" description="Disordered" evidence="1">
    <location>
        <begin position="1"/>
        <end position="40"/>
    </location>
</feature>
<evidence type="ECO:0000313" key="3">
    <source>
        <dbReference type="EMBL" id="CAD8604468.1"/>
    </source>
</evidence>
<feature type="region of interest" description="Disordered" evidence="1">
    <location>
        <begin position="284"/>
        <end position="368"/>
    </location>
</feature>
<keyword evidence="2" id="KW-1133">Transmembrane helix</keyword>
<feature type="compositionally biased region" description="Basic residues" evidence="1">
    <location>
        <begin position="1"/>
        <end position="13"/>
    </location>
</feature>
<feature type="compositionally biased region" description="Polar residues" evidence="1">
    <location>
        <begin position="284"/>
        <end position="294"/>
    </location>
</feature>
<protein>
    <submittedName>
        <fullName evidence="3">Uncharacterized protein</fullName>
    </submittedName>
</protein>
<dbReference type="AlphaFoldDB" id="A0A7S0L7I7"/>
<accession>A0A7S0L7I7</accession>
<feature type="region of interest" description="Disordered" evidence="1">
    <location>
        <begin position="382"/>
        <end position="441"/>
    </location>
</feature>
<sequence>MAARQPSHHARRRVAADTSRSASPPSVPPPLPPAEDESDDNFFSFLFGSNKNEAAADAVAEHTKEDQLMAGVQLLALLFDAEHEAPVNGTTGEVQLDGFHENSVHDDDDQVVDEDAFAVDEDTFKRYIVKYHQDDVAGQKELMSAFWSTAAESGEPDMASIGQLRAFLSAADIKLLRIYAATGKKDVIAPPDATHQLLQHILGTAMCLAFLVVLCVACFATRGEFWRVGFFKQMLDDPPTTVPTVSRQNTGRAGLPPSAEPSSPPKDAACDPFAGVVRPLQNSISEVPESSQSPPRVRARAWLPSRSSQGPTRNPPGITRSASSACMSATSRPPPVARAASIDETDGSVLPPSTPVRRSQSTVWSHDEERKKHKLAFLERQMASRGSESAGLEDVGRGSATLQGPASAPGACASAALRPTPRAVMPPHIKPTKRKPSLTKSASLQDIANVSMQDIANFLMP</sequence>
<dbReference type="EMBL" id="HBEY01016117">
    <property type="protein sequence ID" value="CAD8604468.1"/>
    <property type="molecule type" value="Transcribed_RNA"/>
</dbReference>
<proteinExistence type="predicted"/>
<keyword evidence="2" id="KW-0472">Membrane</keyword>
<organism evidence="3">
    <name type="scientific">Coccolithus braarudii</name>
    <dbReference type="NCBI Taxonomy" id="221442"/>
    <lineage>
        <taxon>Eukaryota</taxon>
        <taxon>Haptista</taxon>
        <taxon>Haptophyta</taxon>
        <taxon>Prymnesiophyceae</taxon>
        <taxon>Coccolithales</taxon>
        <taxon>Coccolithaceae</taxon>
        <taxon>Coccolithus</taxon>
    </lineage>
</organism>
<feature type="compositionally biased region" description="Low complexity" evidence="1">
    <location>
        <begin position="404"/>
        <end position="416"/>
    </location>
</feature>
<keyword evidence="2" id="KW-0812">Transmembrane</keyword>
<evidence type="ECO:0000256" key="1">
    <source>
        <dbReference type="SAM" id="MobiDB-lite"/>
    </source>
</evidence>